<proteinExistence type="predicted"/>
<sequence length="142" mass="15485">MPSRVRPSQISGLQSMSPCSPYCSTSLTTAPPRVAISPETDPQDTAWLTIIEQSSSETKTARASHCFWPVLLCNYLLTQHRHASASKPFVLQPNIHSGTSTDAGSLPPAACRETQAIDVTVVHEVFNLIRPQATPPYIESNR</sequence>
<reference evidence="1" key="1">
    <citation type="submission" date="2016-11" db="EMBL/GenBank/DDBJ databases">
        <title>The genome sequence of Colletotrichum cuscutae.</title>
        <authorList>
            <person name="Baroncelli R."/>
        </authorList>
    </citation>
    <scope>NUCLEOTIDE SEQUENCE</scope>
    <source>
        <strain evidence="1">IMI 304802</strain>
    </source>
</reference>
<protein>
    <submittedName>
        <fullName evidence="1">Uncharacterized protein</fullName>
    </submittedName>
</protein>
<evidence type="ECO:0000313" key="2">
    <source>
        <dbReference type="Proteomes" id="UP001239213"/>
    </source>
</evidence>
<keyword evidence="2" id="KW-1185">Reference proteome</keyword>
<accession>A0AAI9ULT3</accession>
<dbReference type="Proteomes" id="UP001239213">
    <property type="component" value="Unassembled WGS sequence"/>
</dbReference>
<evidence type="ECO:0000313" key="1">
    <source>
        <dbReference type="EMBL" id="KAK1460706.1"/>
    </source>
</evidence>
<dbReference type="EMBL" id="MPDP01000272">
    <property type="protein sequence ID" value="KAK1460706.1"/>
    <property type="molecule type" value="Genomic_DNA"/>
</dbReference>
<name>A0AAI9ULT3_9PEZI</name>
<gene>
    <name evidence="1" type="ORF">CCUS01_08811</name>
</gene>
<dbReference type="AlphaFoldDB" id="A0AAI9ULT3"/>
<comment type="caution">
    <text evidence="1">The sequence shown here is derived from an EMBL/GenBank/DDBJ whole genome shotgun (WGS) entry which is preliminary data.</text>
</comment>
<organism evidence="1 2">
    <name type="scientific">Colletotrichum cuscutae</name>
    <dbReference type="NCBI Taxonomy" id="1209917"/>
    <lineage>
        <taxon>Eukaryota</taxon>
        <taxon>Fungi</taxon>
        <taxon>Dikarya</taxon>
        <taxon>Ascomycota</taxon>
        <taxon>Pezizomycotina</taxon>
        <taxon>Sordariomycetes</taxon>
        <taxon>Hypocreomycetidae</taxon>
        <taxon>Glomerellales</taxon>
        <taxon>Glomerellaceae</taxon>
        <taxon>Colletotrichum</taxon>
        <taxon>Colletotrichum acutatum species complex</taxon>
    </lineage>
</organism>